<evidence type="ECO:0000313" key="9">
    <source>
        <dbReference type="Proteomes" id="UP000541610"/>
    </source>
</evidence>
<feature type="compositionally biased region" description="Basic residues" evidence="6">
    <location>
        <begin position="1035"/>
        <end position="1046"/>
    </location>
</feature>
<dbReference type="GO" id="GO:0003723">
    <property type="term" value="F:RNA binding"/>
    <property type="evidence" value="ECO:0007669"/>
    <property type="project" value="UniProtKB-KW"/>
</dbReference>
<dbReference type="Gene3D" id="3.30.70.330">
    <property type="match status" value="1"/>
</dbReference>
<dbReference type="Pfam" id="PF08662">
    <property type="entry name" value="eIF2A"/>
    <property type="match status" value="1"/>
</dbReference>
<feature type="region of interest" description="Disordered" evidence="6">
    <location>
        <begin position="1010"/>
        <end position="1070"/>
    </location>
</feature>
<dbReference type="SUPFAM" id="SSF82171">
    <property type="entry name" value="DPP6 N-terminal domain-like"/>
    <property type="match status" value="1"/>
</dbReference>
<organism evidence="8 9">
    <name type="scientific">Perkinsus olseni</name>
    <name type="common">Perkinsus atlanticus</name>
    <dbReference type="NCBI Taxonomy" id="32597"/>
    <lineage>
        <taxon>Eukaryota</taxon>
        <taxon>Sar</taxon>
        <taxon>Alveolata</taxon>
        <taxon>Perkinsozoa</taxon>
        <taxon>Perkinsea</taxon>
        <taxon>Perkinsida</taxon>
        <taxon>Perkinsidae</taxon>
        <taxon>Perkinsus</taxon>
    </lineage>
</organism>
<feature type="compositionally biased region" description="Basic and acidic residues" evidence="6">
    <location>
        <begin position="934"/>
        <end position="966"/>
    </location>
</feature>
<dbReference type="InterPro" id="IPR012677">
    <property type="entry name" value="Nucleotide-bd_a/b_plait_sf"/>
</dbReference>
<dbReference type="InterPro" id="IPR011400">
    <property type="entry name" value="EIF3B"/>
</dbReference>
<dbReference type="PANTHER" id="PTHR14068">
    <property type="entry name" value="EUKARYOTIC TRANSLATION INITIATION FACTOR 3 EIF3 -RELATED"/>
    <property type="match status" value="1"/>
</dbReference>
<sequence>MEQTSLLDQLSDEQKKRLEDLKCEPNDLEECLSDADLEEFDDGQIPRDEAFQSTIIITNLPKVEERKLDKLKHVLAKTIRKVDGCGEEDPDIYMPINEEEGHTDGVAVVTFAKASHAAEALKVLDHYHFGKANVLRTFAIDHRDEVLACNDDGTMPEEDEGEESADHFQHGRLMAGYTLKDTRDWMLDKEWREMLAIRYEKQTEVSWYTHLDKRGPVIQYDGARERAQRKVWTDSNVAWSPRGTFLVTFHAPGVNLWGGENFEKKIQCEHARVRRVIFTNNERYLMTWNGTNPSHADLAAVRIFDLFTGECKRTMPLPELAAVADPIVPAEPAVSGPGAPVAATRGRRTIPMYMWSHSGDYFAKRLDNGVMIYETPSMEMKEVLKYPGITAISWCPAKRDILAVWVPESANSPARFALLESKKKSPFKEIVAKNAFQIDNSRPADIYWHPQGDYVATNVLRVSKSGKTGNPLLEIFRLNEKGCPAEKIELKNRAVKAVHWEPHGNRLAVVNTSTEGRDPKIWFYEKVAEYSMTNYMHLFKWNTFGKYWVMWSESSGEIVFGCLTPENKVDIHNTDEHFMLNHVAWDPSGRYLLTAVTQNIFESAAGRGYRNAQESGFCIWSFQGRLMYKCPKESLWFADWRPHPKQLLSEKEVEAIRKDYKQYIAQYEAGDRDFASQQRAAAVADRKAIQNDFRSMLKDLKEYRAEMCKSQGCEDWEQGFKRLAASRETVTFTETREIDQGKPGVAVWKSIPKFRVESVRRQPLVRTMSEPPPEQEGDQGLPVVENNSLEKDSVEADKQMDVSREPLSGYEDLVTEEDLYALERSRRGPRRPSWKLLNPPKKKTIDEANPVVVHLGLSQTIRAGARVGNAIWGQRRASPSKRRSSPDYADLLPSGDEESDDEGHQRRRGRSRELTTADIGKKAGGSPRIRPRVPSRDEDRLPRNTSGDIRKQFYRHSDNDSHRRFFDRNRHTGSRFEDHYKKYTTVEDQKRVQSNRVAGISDFLAWAKDAKGVGDGGTHGQQRPKKSSKSISLSPRKRTSRRRSRSRSPNYDDRIEKRGGHRGVVFGRRR</sequence>
<evidence type="ECO:0000256" key="3">
    <source>
        <dbReference type="ARBA" id="ARBA00022540"/>
    </source>
</evidence>
<dbReference type="OrthoDB" id="10250414at2759"/>
<keyword evidence="5" id="KW-0648">Protein biosynthesis</keyword>
<evidence type="ECO:0000313" key="8">
    <source>
        <dbReference type="EMBL" id="KAF4694957.1"/>
    </source>
</evidence>
<evidence type="ECO:0000256" key="2">
    <source>
        <dbReference type="ARBA" id="ARBA00022490"/>
    </source>
</evidence>
<evidence type="ECO:0000256" key="5">
    <source>
        <dbReference type="ARBA" id="ARBA00022917"/>
    </source>
</evidence>
<evidence type="ECO:0000259" key="7">
    <source>
        <dbReference type="Pfam" id="PF08662"/>
    </source>
</evidence>
<dbReference type="AlphaFoldDB" id="A0A7J6PGA2"/>
<comment type="subcellular location">
    <subcellularLocation>
        <location evidence="1">Cytoplasm</location>
    </subcellularLocation>
</comment>
<keyword evidence="4" id="KW-0694">RNA-binding</keyword>
<gene>
    <name evidence="8" type="primary">PRT1</name>
    <name evidence="8" type="ORF">FOZ60_006475</name>
</gene>
<dbReference type="Gene3D" id="2.130.10.10">
    <property type="entry name" value="YVTN repeat-like/Quinoprotein amine dehydrogenase"/>
    <property type="match status" value="1"/>
</dbReference>
<dbReference type="GO" id="GO:0005852">
    <property type="term" value="C:eukaryotic translation initiation factor 3 complex"/>
    <property type="evidence" value="ECO:0007669"/>
    <property type="project" value="InterPro"/>
</dbReference>
<name>A0A7J6PGA2_PEROL</name>
<dbReference type="PANTHER" id="PTHR14068:SF0">
    <property type="entry name" value="EUKARYOTIC TRANSLATION INITIATION FACTOR 3 SUBUNIT B"/>
    <property type="match status" value="1"/>
</dbReference>
<dbReference type="InterPro" id="IPR015943">
    <property type="entry name" value="WD40/YVTN_repeat-like_dom_sf"/>
</dbReference>
<dbReference type="GO" id="GO:0003743">
    <property type="term" value="F:translation initiation factor activity"/>
    <property type="evidence" value="ECO:0007669"/>
    <property type="project" value="UniProtKB-KW"/>
</dbReference>
<evidence type="ECO:0000256" key="6">
    <source>
        <dbReference type="SAM" id="MobiDB-lite"/>
    </source>
</evidence>
<protein>
    <submittedName>
        <fullName evidence="8">Translation initiation factor 3 subunit b</fullName>
    </submittedName>
</protein>
<dbReference type="Proteomes" id="UP000541610">
    <property type="component" value="Unassembled WGS sequence"/>
</dbReference>
<reference evidence="8 9" key="1">
    <citation type="submission" date="2020-04" db="EMBL/GenBank/DDBJ databases">
        <title>Perkinsus olseni comparative genomics.</title>
        <authorList>
            <person name="Bogema D.R."/>
        </authorList>
    </citation>
    <scope>NUCLEOTIDE SEQUENCE [LARGE SCALE GENOMIC DNA]</scope>
    <source>
        <strain evidence="8">00978-12</strain>
    </source>
</reference>
<dbReference type="EMBL" id="JABANP010000026">
    <property type="protein sequence ID" value="KAF4694957.1"/>
    <property type="molecule type" value="Genomic_DNA"/>
</dbReference>
<feature type="region of interest" description="Disordered" evidence="6">
    <location>
        <begin position="874"/>
        <end position="966"/>
    </location>
</feature>
<proteinExistence type="predicted"/>
<keyword evidence="2" id="KW-0963">Cytoplasm</keyword>
<dbReference type="InterPro" id="IPR034363">
    <property type="entry name" value="eIF3B_RRM"/>
</dbReference>
<accession>A0A7J6PGA2</accession>
<feature type="domain" description="Translation initiation factor beta propellor-like" evidence="7">
    <location>
        <begin position="438"/>
        <end position="636"/>
    </location>
</feature>
<dbReference type="GO" id="GO:0031369">
    <property type="term" value="F:translation initiation factor binding"/>
    <property type="evidence" value="ECO:0007669"/>
    <property type="project" value="InterPro"/>
</dbReference>
<evidence type="ECO:0000256" key="1">
    <source>
        <dbReference type="ARBA" id="ARBA00004496"/>
    </source>
</evidence>
<dbReference type="CDD" id="cd12278">
    <property type="entry name" value="RRM_eIF3B"/>
    <property type="match status" value="1"/>
</dbReference>
<keyword evidence="3 8" id="KW-0396">Initiation factor</keyword>
<dbReference type="InterPro" id="IPR013979">
    <property type="entry name" value="TIF_beta_prop-like"/>
</dbReference>
<comment type="caution">
    <text evidence="8">The sequence shown here is derived from an EMBL/GenBank/DDBJ whole genome shotgun (WGS) entry which is preliminary data.</text>
</comment>
<feature type="compositionally biased region" description="Basic and acidic residues" evidence="6">
    <location>
        <begin position="911"/>
        <end position="921"/>
    </location>
</feature>
<evidence type="ECO:0000256" key="4">
    <source>
        <dbReference type="ARBA" id="ARBA00022884"/>
    </source>
</evidence>